<dbReference type="InterPro" id="IPR011749">
    <property type="entry name" value="CHP02243"/>
</dbReference>
<protein>
    <submittedName>
        <fullName evidence="2">Putative baseplate assembly protein</fullName>
    </submittedName>
</protein>
<dbReference type="RefSeq" id="WP_135089531.1">
    <property type="nucleotide sequence ID" value="NZ_SPDV01000045.1"/>
</dbReference>
<proteinExistence type="predicted"/>
<reference evidence="2 3" key="1">
    <citation type="submission" date="2019-03" db="EMBL/GenBank/DDBJ databases">
        <title>Genome sequence of Sphingomonas sp. 17J27-24.</title>
        <authorList>
            <person name="Kim M."/>
            <person name="Maeng S."/>
            <person name="Sathiyaraj S."/>
        </authorList>
    </citation>
    <scope>NUCLEOTIDE SEQUENCE [LARGE SCALE GENOMIC DNA]</scope>
    <source>
        <strain evidence="2 3">17J27-24</strain>
    </source>
</reference>
<feature type="region of interest" description="Disordered" evidence="1">
    <location>
        <begin position="333"/>
        <end position="400"/>
    </location>
</feature>
<feature type="compositionally biased region" description="Basic and acidic residues" evidence="1">
    <location>
        <begin position="344"/>
        <end position="368"/>
    </location>
</feature>
<sequence>MSSAPLHCASDDARRAAIRGADLNGIDSIEVDCAQTTLIVTFLGRAPEWIGPENIRIEGGRRERDIKVLAVAVERAEDEGLDDRMFVTVDRPGDFSTYRLAIVARDERGRALPGAPGDFDVRYASAEFSFKAGCAQDQDPADCPPCPPAAVPPVTIDYLARDYQGFRRLILDRLALTMPDWKERHLPDLGITLVELLAYAADDLSYYQDAVATEGFLDSARLRQSVRRHCRLVDYRLHQGASARTWAAFELNGAETIEIAPDDVMLTTALPGEHDPMVRAEDIAEIGWSDYLVFEPLADQPALTFRRARNRIAFYDWDGSECCLVKGATSATLVDPTEAPGAPPDDRPERQDPETPRPDQPARPEPPKAGRAGRAAQATQAPAAAEQRERDENDETAGLGLAPGDVLLFVEVIGPRTGQAGDADPTRRHAVRLTAVEQGTDPLTGQRIVHVQWCPEDALPFPFCLSARGEAPNCEWLSGISIAFGNVVAVGHGRSVEQALPPVAVTRVEADCDDRCTPSETRYVARPYRPKLEWPDLTFVAPAASDEQLCGSCGGAAASTAARPDPVAALPAIRLASVPPADEEAPGLQAELRAVRHSGARAAARSASLWRPRPDLLDSGPRSTHFVVEMAEDRIATLRFGDGVSGLAPAAGERFFAYYRIGNGPIGNVGADALRHIVFRNAFPDGVTLTVTNPLPAQGGTAREPIADGKLRAPQLFRTRLERAVAAEDYAAIAMRDLPTLVQRAAATLRATGVRREVQVAIDSFGTSDPPQSLLDCIAAHLELYRRIGHDLRVVPARKVPIDLALRICVAPGHIGEQVLTELREALGPRLDRRSRPAFFHPDSLSFGEGVTVSRIVAAAHAVPGVAHVEVTRLERLFEGPDGELEAGILPLGPLELARLDQDRDAPENGRLSLTMEIGQ</sequence>
<dbReference type="OrthoDB" id="9796131at2"/>
<dbReference type="AlphaFoldDB" id="A0A4Y8ZQ28"/>
<dbReference type="NCBIfam" id="TIGR02243">
    <property type="entry name" value="putative baseplate assembly protein"/>
    <property type="match status" value="1"/>
</dbReference>
<dbReference type="Proteomes" id="UP000298213">
    <property type="component" value="Unassembled WGS sequence"/>
</dbReference>
<dbReference type="EMBL" id="SPDV01000045">
    <property type="protein sequence ID" value="TFI56939.1"/>
    <property type="molecule type" value="Genomic_DNA"/>
</dbReference>
<keyword evidence="3" id="KW-1185">Reference proteome</keyword>
<accession>A0A4Y8ZQ28</accession>
<evidence type="ECO:0000313" key="2">
    <source>
        <dbReference type="EMBL" id="TFI56939.1"/>
    </source>
</evidence>
<evidence type="ECO:0000313" key="3">
    <source>
        <dbReference type="Proteomes" id="UP000298213"/>
    </source>
</evidence>
<feature type="compositionally biased region" description="Low complexity" evidence="1">
    <location>
        <begin position="369"/>
        <end position="385"/>
    </location>
</feature>
<name>A0A4Y8ZQ28_9SPHN</name>
<evidence type="ECO:0000256" key="1">
    <source>
        <dbReference type="SAM" id="MobiDB-lite"/>
    </source>
</evidence>
<organism evidence="2 3">
    <name type="scientific">Sphingomonas parva</name>
    <dbReference type="NCBI Taxonomy" id="2555898"/>
    <lineage>
        <taxon>Bacteria</taxon>
        <taxon>Pseudomonadati</taxon>
        <taxon>Pseudomonadota</taxon>
        <taxon>Alphaproteobacteria</taxon>
        <taxon>Sphingomonadales</taxon>
        <taxon>Sphingomonadaceae</taxon>
        <taxon>Sphingomonas</taxon>
    </lineage>
</organism>
<comment type="caution">
    <text evidence="2">The sequence shown here is derived from an EMBL/GenBank/DDBJ whole genome shotgun (WGS) entry which is preliminary data.</text>
</comment>
<gene>
    <name evidence="2" type="ORF">E2493_17595</name>
</gene>